<dbReference type="STRING" id="102285.A0A0R3TW78"/>
<feature type="domain" description="VWFA" evidence="1">
    <location>
        <begin position="7"/>
        <end position="108"/>
    </location>
</feature>
<dbReference type="SUPFAM" id="SSF53300">
    <property type="entry name" value="vWA-like"/>
    <property type="match status" value="1"/>
</dbReference>
<reference evidence="2 3" key="2">
    <citation type="submission" date="2018-11" db="EMBL/GenBank/DDBJ databases">
        <authorList>
            <consortium name="Pathogen Informatics"/>
        </authorList>
    </citation>
    <scope>NUCLEOTIDE SEQUENCE [LARGE SCALE GENOMIC DNA]</scope>
</reference>
<dbReference type="AlphaFoldDB" id="A0A0R3TW78"/>
<name>A0A0R3TW78_RODNA</name>
<dbReference type="InterPro" id="IPR002035">
    <property type="entry name" value="VWF_A"/>
</dbReference>
<dbReference type="OrthoDB" id="1729737at2759"/>
<dbReference type="Proteomes" id="UP000278807">
    <property type="component" value="Unassembled WGS sequence"/>
</dbReference>
<gene>
    <name evidence="2" type="ORF">HNAJ_LOCUS12092</name>
</gene>
<reference evidence="4" key="1">
    <citation type="submission" date="2017-02" db="UniProtKB">
        <authorList>
            <consortium name="WormBaseParasite"/>
        </authorList>
    </citation>
    <scope>IDENTIFICATION</scope>
</reference>
<accession>A0A0R3TW78</accession>
<dbReference type="Gene3D" id="3.40.50.410">
    <property type="entry name" value="von Willebrand factor, type A domain"/>
    <property type="match status" value="1"/>
</dbReference>
<protein>
    <submittedName>
        <fullName evidence="4">VWFA domain-containing protein</fullName>
    </submittedName>
</protein>
<evidence type="ECO:0000313" key="3">
    <source>
        <dbReference type="Proteomes" id="UP000278807"/>
    </source>
</evidence>
<evidence type="ECO:0000313" key="4">
    <source>
        <dbReference type="WBParaSite" id="HNAJ_0001210301-mRNA-1"/>
    </source>
</evidence>
<dbReference type="PANTHER" id="PTHR45737">
    <property type="entry name" value="VON WILLEBRAND FACTOR A DOMAIN-CONTAINING PROTEIN 5A"/>
    <property type="match status" value="1"/>
</dbReference>
<dbReference type="PANTHER" id="PTHR45737:SF6">
    <property type="entry name" value="VON WILLEBRAND FACTOR A DOMAIN-CONTAINING PROTEIN 5A"/>
    <property type="match status" value="1"/>
</dbReference>
<organism evidence="4">
    <name type="scientific">Rodentolepis nana</name>
    <name type="common">Dwarf tapeworm</name>
    <name type="synonym">Hymenolepis nana</name>
    <dbReference type="NCBI Taxonomy" id="102285"/>
    <lineage>
        <taxon>Eukaryota</taxon>
        <taxon>Metazoa</taxon>
        <taxon>Spiralia</taxon>
        <taxon>Lophotrochozoa</taxon>
        <taxon>Platyhelminthes</taxon>
        <taxon>Cestoda</taxon>
        <taxon>Eucestoda</taxon>
        <taxon>Cyclophyllidea</taxon>
        <taxon>Hymenolepididae</taxon>
        <taxon>Rodentolepis</taxon>
    </lineage>
</organism>
<dbReference type="InterPro" id="IPR036465">
    <property type="entry name" value="vWFA_dom_sf"/>
</dbReference>
<dbReference type="WBParaSite" id="HNAJ_0001210301-mRNA-1">
    <property type="protein sequence ID" value="HNAJ_0001210301-mRNA-1"/>
    <property type="gene ID" value="HNAJ_0001210301"/>
</dbReference>
<dbReference type="Pfam" id="PF13768">
    <property type="entry name" value="VWA_3"/>
    <property type="match status" value="1"/>
</dbReference>
<evidence type="ECO:0000313" key="2">
    <source>
        <dbReference type="EMBL" id="VDO12151.1"/>
    </source>
</evidence>
<dbReference type="EMBL" id="UZAE01014019">
    <property type="protein sequence ID" value="VDO12151.1"/>
    <property type="molecule type" value="Genomic_DNA"/>
</dbReference>
<keyword evidence="3" id="KW-1185">Reference proteome</keyword>
<proteinExistence type="predicted"/>
<evidence type="ECO:0000259" key="1">
    <source>
        <dbReference type="Pfam" id="PF13768"/>
    </source>
</evidence>
<sequence length="120" mass="13375">MDGDPIQQASQSLLILLKSLPVGCRFQIVGFGSTHNLLFPEYVFTIPNYNTEENINKALEYQRNLEADMGGTEVLPALKAIYSSSLIGSADQWRREIIFLTDGDVTNHSEFNVLILVISV</sequence>